<evidence type="ECO:0000313" key="4">
    <source>
        <dbReference type="EMBL" id="KAL3319937.1"/>
    </source>
</evidence>
<dbReference type="EMBL" id="JBJKFK010000089">
    <property type="protein sequence ID" value="KAL3319937.1"/>
    <property type="molecule type" value="Genomic_DNA"/>
</dbReference>
<evidence type="ECO:0000256" key="1">
    <source>
        <dbReference type="ARBA" id="ARBA00023157"/>
    </source>
</evidence>
<keyword evidence="1" id="KW-1015">Disulfide bond</keyword>
<evidence type="ECO:0000256" key="2">
    <source>
        <dbReference type="SAM" id="SignalP"/>
    </source>
</evidence>
<feature type="signal peptide" evidence="2">
    <location>
        <begin position="1"/>
        <end position="16"/>
    </location>
</feature>
<proteinExistence type="predicted"/>
<name>A0ABD2QKA7_9PLAT</name>
<dbReference type="PROSITE" id="PS51257">
    <property type="entry name" value="PROKAR_LIPOPROTEIN"/>
    <property type="match status" value="1"/>
</dbReference>
<accession>A0ABD2QKA7</accession>
<dbReference type="Proteomes" id="UP001626550">
    <property type="component" value="Unassembled WGS sequence"/>
</dbReference>
<dbReference type="InterPro" id="IPR001254">
    <property type="entry name" value="Trypsin_dom"/>
</dbReference>
<dbReference type="PANTHER" id="PTHR24252">
    <property type="entry name" value="ACROSIN-RELATED"/>
    <property type="match status" value="1"/>
</dbReference>
<dbReference type="InterPro" id="IPR009003">
    <property type="entry name" value="Peptidase_S1_PA"/>
</dbReference>
<dbReference type="SMART" id="SM00020">
    <property type="entry name" value="Tryp_SPc"/>
    <property type="match status" value="1"/>
</dbReference>
<reference evidence="4 5" key="1">
    <citation type="submission" date="2024-11" db="EMBL/GenBank/DDBJ databases">
        <title>Adaptive evolution of stress response genes in parasites aligns with host niche diversity.</title>
        <authorList>
            <person name="Hahn C."/>
            <person name="Resl P."/>
        </authorList>
    </citation>
    <scope>NUCLEOTIDE SEQUENCE [LARGE SCALE GENOMIC DNA]</scope>
    <source>
        <strain evidence="4">EGGRZ-B1_66</strain>
        <tissue evidence="4">Body</tissue>
    </source>
</reference>
<gene>
    <name evidence="4" type="ORF">Ciccas_001393</name>
</gene>
<sequence length="277" mass="30439">MKTLFVALLLVAASCAKNIELTTNSNKTDTASKLDTRVINGANLPEGRLPFIVSIRGDDPDIAVSNFCGGTIVHPQWIMTAAHCFVAKTSNGKTFSSDKNSKNPIHVHATKVVLHPKYKESDLEWDLAMLKLSKPLKTDKWVDTAYLPPKTKITNLWPEAGTLCFLAGWGCTKANGNAVRKAQYAQFEVMEHDKCNHVYNNGAGLNKEHEFCAGYQNQGIGICPGDSGSGLFCKNDGNWVVEGVASATHRHNPGNFPGIFTRVAYFRNWLETVVRDN</sequence>
<keyword evidence="5" id="KW-1185">Reference proteome</keyword>
<dbReference type="InterPro" id="IPR001314">
    <property type="entry name" value="Peptidase_S1A"/>
</dbReference>
<protein>
    <recommendedName>
        <fullName evidence="3">Peptidase S1 domain-containing protein</fullName>
    </recommendedName>
</protein>
<dbReference type="InterPro" id="IPR043504">
    <property type="entry name" value="Peptidase_S1_PA_chymotrypsin"/>
</dbReference>
<dbReference type="PRINTS" id="PR00722">
    <property type="entry name" value="CHYMOTRYPSIN"/>
</dbReference>
<evidence type="ECO:0000259" key="3">
    <source>
        <dbReference type="PROSITE" id="PS50240"/>
    </source>
</evidence>
<feature type="chain" id="PRO_5044803370" description="Peptidase S1 domain-containing protein" evidence="2">
    <location>
        <begin position="17"/>
        <end position="277"/>
    </location>
</feature>
<dbReference type="Gene3D" id="2.40.10.10">
    <property type="entry name" value="Trypsin-like serine proteases"/>
    <property type="match status" value="1"/>
</dbReference>
<dbReference type="InterPro" id="IPR018114">
    <property type="entry name" value="TRYPSIN_HIS"/>
</dbReference>
<dbReference type="PROSITE" id="PS50240">
    <property type="entry name" value="TRYPSIN_DOM"/>
    <property type="match status" value="1"/>
</dbReference>
<evidence type="ECO:0000313" key="5">
    <source>
        <dbReference type="Proteomes" id="UP001626550"/>
    </source>
</evidence>
<comment type="caution">
    <text evidence="4">The sequence shown here is derived from an EMBL/GenBank/DDBJ whole genome shotgun (WGS) entry which is preliminary data.</text>
</comment>
<dbReference type="FunFam" id="2.40.10.10:FF:000068">
    <property type="entry name" value="transmembrane protease serine 2"/>
    <property type="match status" value="1"/>
</dbReference>
<dbReference type="PANTHER" id="PTHR24252:SF7">
    <property type="entry name" value="HYALIN"/>
    <property type="match status" value="1"/>
</dbReference>
<organism evidence="4 5">
    <name type="scientific">Cichlidogyrus casuarinus</name>
    <dbReference type="NCBI Taxonomy" id="1844966"/>
    <lineage>
        <taxon>Eukaryota</taxon>
        <taxon>Metazoa</taxon>
        <taxon>Spiralia</taxon>
        <taxon>Lophotrochozoa</taxon>
        <taxon>Platyhelminthes</taxon>
        <taxon>Monogenea</taxon>
        <taxon>Monopisthocotylea</taxon>
        <taxon>Dactylogyridea</taxon>
        <taxon>Ancyrocephalidae</taxon>
        <taxon>Cichlidogyrus</taxon>
    </lineage>
</organism>
<dbReference type="PROSITE" id="PS00134">
    <property type="entry name" value="TRYPSIN_HIS"/>
    <property type="match status" value="1"/>
</dbReference>
<feature type="domain" description="Peptidase S1" evidence="3">
    <location>
        <begin position="38"/>
        <end position="275"/>
    </location>
</feature>
<dbReference type="SUPFAM" id="SSF50494">
    <property type="entry name" value="Trypsin-like serine proteases"/>
    <property type="match status" value="1"/>
</dbReference>
<keyword evidence="2" id="KW-0732">Signal</keyword>
<dbReference type="AlphaFoldDB" id="A0ABD2QKA7"/>
<dbReference type="Pfam" id="PF00089">
    <property type="entry name" value="Trypsin"/>
    <property type="match status" value="1"/>
</dbReference>
<dbReference type="CDD" id="cd00190">
    <property type="entry name" value="Tryp_SPc"/>
    <property type="match status" value="1"/>
</dbReference>